<dbReference type="RefSeq" id="WP_311604017.1">
    <property type="nucleotide sequence ID" value="NZ_JAVRFG010000036.1"/>
</dbReference>
<name>A0ABU2W8M3_9ACTN</name>
<evidence type="ECO:0000313" key="2">
    <source>
        <dbReference type="EMBL" id="MDT0493659.1"/>
    </source>
</evidence>
<gene>
    <name evidence="2" type="ORF">RM717_24470</name>
</gene>
<protein>
    <submittedName>
        <fullName evidence="2">Uncharacterized protein</fullName>
    </submittedName>
</protein>
<proteinExistence type="predicted"/>
<dbReference type="Proteomes" id="UP001180556">
    <property type="component" value="Unassembled WGS sequence"/>
</dbReference>
<keyword evidence="3" id="KW-1185">Reference proteome</keyword>
<evidence type="ECO:0000313" key="3">
    <source>
        <dbReference type="Proteomes" id="UP001180556"/>
    </source>
</evidence>
<feature type="compositionally biased region" description="Polar residues" evidence="1">
    <location>
        <begin position="124"/>
        <end position="141"/>
    </location>
</feature>
<comment type="caution">
    <text evidence="2">The sequence shown here is derived from an EMBL/GenBank/DDBJ whole genome shotgun (WGS) entry which is preliminary data.</text>
</comment>
<sequence length="160" mass="17833">MSEPLNQSTNPLADVAASPEATARYLADVQRVLLDIGGNLEVLAREIRVHCRDTHVEGDRFYDAWMRAQPVERALKNVLSHVESVTKGLEKSAYKRRAHDESVAAVDKKRKEKALEKSRKKNPPQLNSVPGNTGQAAQSQHMGYVEPTSIYDLRSGRRSA</sequence>
<reference evidence="3" key="1">
    <citation type="submission" date="2023-07" db="EMBL/GenBank/DDBJ databases">
        <title>30 novel species of actinomycetes from the DSMZ collection.</title>
        <authorList>
            <person name="Nouioui I."/>
        </authorList>
    </citation>
    <scope>NUCLEOTIDE SEQUENCE [LARGE SCALE GENOMIC DNA]</scope>
    <source>
        <strain evidence="3">DSM 40932</strain>
    </source>
</reference>
<evidence type="ECO:0000256" key="1">
    <source>
        <dbReference type="SAM" id="MobiDB-lite"/>
    </source>
</evidence>
<feature type="compositionally biased region" description="Basic and acidic residues" evidence="1">
    <location>
        <begin position="89"/>
        <end position="117"/>
    </location>
</feature>
<accession>A0ABU2W8M3</accession>
<feature type="region of interest" description="Disordered" evidence="1">
    <location>
        <begin position="89"/>
        <end position="160"/>
    </location>
</feature>
<dbReference type="EMBL" id="JAVRFG010000036">
    <property type="protein sequence ID" value="MDT0493659.1"/>
    <property type="molecule type" value="Genomic_DNA"/>
</dbReference>
<organism evidence="2 3">
    <name type="scientific">Streptomyces stephensoniae</name>
    <dbReference type="NCBI Taxonomy" id="3375367"/>
    <lineage>
        <taxon>Bacteria</taxon>
        <taxon>Bacillati</taxon>
        <taxon>Actinomycetota</taxon>
        <taxon>Actinomycetes</taxon>
        <taxon>Kitasatosporales</taxon>
        <taxon>Streptomycetaceae</taxon>
        <taxon>Streptomyces</taxon>
    </lineage>
</organism>